<accession>A0AAQ3S814</accession>
<reference evidence="2 3" key="1">
    <citation type="journal article" date="2023" name="Life. Sci Alliance">
        <title>Evolutionary insights into 3D genome organization and epigenetic landscape of Vigna mungo.</title>
        <authorList>
            <person name="Junaid A."/>
            <person name="Singh B."/>
            <person name="Bhatia S."/>
        </authorList>
    </citation>
    <scope>NUCLEOTIDE SEQUENCE [LARGE SCALE GENOMIC DNA]</scope>
    <source>
        <strain evidence="2">Urdbean</strain>
    </source>
</reference>
<sequence length="256" mass="29355">SSSSDEGDVQGNNEAEEGLVDVRVDCDINGDVDGNAEVEVQVESIDEIDESYDVNVDTEDHDDGGLSDEEWKYEELLSGCDSDEEDNDIEGYGRFDTFSRPKTMVDYTCYMEAVKSWQLRTKTDNHTCSKEFNLKLLDAKWLSKKLLKKVRENPRMKGVEICEKVQRKWNIGISRCMAYRAKAIACDDIDGSFNDQYKRIYDYAHEVLGRNPESTVKVEVENTKHEVIFKRFYYSLKACKDNFVFCKSIIGLDGAF</sequence>
<dbReference type="PANTHER" id="PTHR31973">
    <property type="entry name" value="POLYPROTEIN, PUTATIVE-RELATED"/>
    <property type="match status" value="1"/>
</dbReference>
<feature type="region of interest" description="Disordered" evidence="1">
    <location>
        <begin position="1"/>
        <end position="22"/>
    </location>
</feature>
<feature type="non-terminal residue" evidence="2">
    <location>
        <position position="1"/>
    </location>
</feature>
<feature type="region of interest" description="Disordered" evidence="1">
    <location>
        <begin position="45"/>
        <end position="66"/>
    </location>
</feature>
<protein>
    <recommendedName>
        <fullName evidence="4">Transposase MuDR plant domain-containing protein</fullName>
    </recommendedName>
</protein>
<dbReference type="Proteomes" id="UP001374535">
    <property type="component" value="Chromosome 2"/>
</dbReference>
<evidence type="ECO:0000313" key="3">
    <source>
        <dbReference type="Proteomes" id="UP001374535"/>
    </source>
</evidence>
<dbReference type="AlphaFoldDB" id="A0AAQ3S814"/>
<dbReference type="PANTHER" id="PTHR31973:SF187">
    <property type="entry name" value="MUTATOR TRANSPOSASE MUDRA PROTEIN"/>
    <property type="match status" value="1"/>
</dbReference>
<dbReference type="EMBL" id="CP144699">
    <property type="protein sequence ID" value="WVZ19833.1"/>
    <property type="molecule type" value="Genomic_DNA"/>
</dbReference>
<evidence type="ECO:0000256" key="1">
    <source>
        <dbReference type="SAM" id="MobiDB-lite"/>
    </source>
</evidence>
<gene>
    <name evidence="2" type="ORF">V8G54_007155</name>
</gene>
<organism evidence="2 3">
    <name type="scientific">Vigna mungo</name>
    <name type="common">Black gram</name>
    <name type="synonym">Phaseolus mungo</name>
    <dbReference type="NCBI Taxonomy" id="3915"/>
    <lineage>
        <taxon>Eukaryota</taxon>
        <taxon>Viridiplantae</taxon>
        <taxon>Streptophyta</taxon>
        <taxon>Embryophyta</taxon>
        <taxon>Tracheophyta</taxon>
        <taxon>Spermatophyta</taxon>
        <taxon>Magnoliopsida</taxon>
        <taxon>eudicotyledons</taxon>
        <taxon>Gunneridae</taxon>
        <taxon>Pentapetalae</taxon>
        <taxon>rosids</taxon>
        <taxon>fabids</taxon>
        <taxon>Fabales</taxon>
        <taxon>Fabaceae</taxon>
        <taxon>Papilionoideae</taxon>
        <taxon>50 kb inversion clade</taxon>
        <taxon>NPAAA clade</taxon>
        <taxon>indigoferoid/millettioid clade</taxon>
        <taxon>Phaseoleae</taxon>
        <taxon>Vigna</taxon>
    </lineage>
</organism>
<evidence type="ECO:0000313" key="2">
    <source>
        <dbReference type="EMBL" id="WVZ19833.1"/>
    </source>
</evidence>
<feature type="compositionally biased region" description="Acidic residues" evidence="1">
    <location>
        <begin position="1"/>
        <end position="19"/>
    </location>
</feature>
<keyword evidence="3" id="KW-1185">Reference proteome</keyword>
<evidence type="ECO:0008006" key="4">
    <source>
        <dbReference type="Google" id="ProtNLM"/>
    </source>
</evidence>
<proteinExistence type="predicted"/>
<name>A0AAQ3S814_VIGMU</name>